<dbReference type="Pfam" id="PF02801">
    <property type="entry name" value="Ketoacyl-synt_C"/>
    <property type="match status" value="1"/>
</dbReference>
<dbReference type="Gene3D" id="3.40.47.10">
    <property type="match status" value="2"/>
</dbReference>
<comment type="caution">
    <text evidence="4">The sequence shown here is derived from an EMBL/GenBank/DDBJ whole genome shotgun (WGS) entry which is preliminary data.</text>
</comment>
<dbReference type="RefSeq" id="WP_315647959.1">
    <property type="nucleotide sequence ID" value="NZ_JAVXZY010000001.1"/>
</dbReference>
<dbReference type="PANTHER" id="PTHR43775">
    <property type="entry name" value="FATTY ACID SYNTHASE"/>
    <property type="match status" value="1"/>
</dbReference>
<accession>A0ABU3P584</accession>
<evidence type="ECO:0000313" key="5">
    <source>
        <dbReference type="Proteomes" id="UP001246372"/>
    </source>
</evidence>
<sequence length="843" mass="88929">MNHTDSTALPRGWAITGLACRYPGIESTEQLRSRLFDPAAPSPALAADERNRLPPPRASYADFGIPPIYRASINRVQLDVLDAARAALMQAGLAQGGIDAEHTDVVFVTAFGLNRCHENEARMLGVELAAAYAEGLPEQDQQRFVAHAKLKLDHAFAASSHDKVGEMASTVAARIAACFKLRGRAIALEAQDVGGVEALLTALDALSQARARAVLVVGAQRLESALLRQTLARHLDADRLAQLSEGCCALVLQGGDVQPQRVLARLADVRLSSLQSWQQLVSGWGAAADSHEETAYWALGGQLDVAQIRPLVRANDGVSSQLGICGYGHAIEALSTLAHAVLAQQQRPTHRVRVIGAGLAGQAYAMRLLPANAGAAVAAVQQAPVAVIGAGAWFGPARGLQQYWQQLQSAQAQFRALDAERFRPALFASSEETAPLSYYIQSASFTEAAQRQGRSADPAALPLALAVAQEAFDAVKTAPPWASNQELLVLVATNLTLDVERRLAALELQPRIEAVLQSLGQEWKLGEAQQEAGMQAMRRAALAYGRGDDGAPLQLADDALARLPASGMAARIAKTLGLDHARGLAIEAACAGSLAAIELAMLSLRSGRAAAALVIGVELPVNVHDLCLCAAQRMLAPGVIATFTDQATGFTPGDGAGAVLLTLQSSAEQEAQPMLAALRAIASCTESKSIIAPNTAGQVSSMQRAFAQVDHPPAAISYVETHGTGTLIGDEVEIESLAAVYGASARLQPLRLGALKSSFGHCFAAAGMASVVKTLLALQHERLPANHFAHPLKAELGFEQRGFDPLQQPCEWPRHADLPRRAAVNAFGTGGINVHLLIDDCCL</sequence>
<dbReference type="InterPro" id="IPR014031">
    <property type="entry name" value="Ketoacyl_synth_C"/>
</dbReference>
<keyword evidence="5" id="KW-1185">Reference proteome</keyword>
<dbReference type="InterPro" id="IPR014030">
    <property type="entry name" value="Ketoacyl_synth_N"/>
</dbReference>
<keyword evidence="1 2" id="KW-0808">Transferase</keyword>
<dbReference type="InterPro" id="IPR050091">
    <property type="entry name" value="PKS_NRPS_Biosynth_Enz"/>
</dbReference>
<evidence type="ECO:0000256" key="2">
    <source>
        <dbReference type="RuleBase" id="RU003694"/>
    </source>
</evidence>
<protein>
    <submittedName>
        <fullName evidence="4">Polyketide synthase</fullName>
    </submittedName>
</protein>
<dbReference type="Pfam" id="PF00109">
    <property type="entry name" value="ketoacyl-synt"/>
    <property type="match status" value="3"/>
</dbReference>
<evidence type="ECO:0000259" key="3">
    <source>
        <dbReference type="PROSITE" id="PS52004"/>
    </source>
</evidence>
<dbReference type="Proteomes" id="UP001246372">
    <property type="component" value="Unassembled WGS sequence"/>
</dbReference>
<name>A0ABU3P584_9BURK</name>
<dbReference type="PANTHER" id="PTHR43775:SF51">
    <property type="entry name" value="INACTIVE PHENOLPHTHIOCEROL SYNTHESIS POLYKETIDE SYNTHASE TYPE I PKS1-RELATED"/>
    <property type="match status" value="1"/>
</dbReference>
<organism evidence="4 5">
    <name type="scientific">Roseateles aquae</name>
    <dbReference type="NCBI Taxonomy" id="3077235"/>
    <lineage>
        <taxon>Bacteria</taxon>
        <taxon>Pseudomonadati</taxon>
        <taxon>Pseudomonadota</taxon>
        <taxon>Betaproteobacteria</taxon>
        <taxon>Burkholderiales</taxon>
        <taxon>Sphaerotilaceae</taxon>
        <taxon>Roseateles</taxon>
    </lineage>
</organism>
<proteinExistence type="inferred from homology"/>
<gene>
    <name evidence="4" type="ORF">RQP53_00450</name>
</gene>
<dbReference type="EMBL" id="JAVXZY010000001">
    <property type="protein sequence ID" value="MDT8997738.1"/>
    <property type="molecule type" value="Genomic_DNA"/>
</dbReference>
<dbReference type="CDD" id="cd00833">
    <property type="entry name" value="PKS"/>
    <property type="match status" value="1"/>
</dbReference>
<dbReference type="InterPro" id="IPR020841">
    <property type="entry name" value="PKS_Beta-ketoAc_synthase_dom"/>
</dbReference>
<dbReference type="InterPro" id="IPR016039">
    <property type="entry name" value="Thiolase-like"/>
</dbReference>
<dbReference type="SMART" id="SM00825">
    <property type="entry name" value="PKS_KS"/>
    <property type="match status" value="1"/>
</dbReference>
<comment type="similarity">
    <text evidence="2">Belongs to the thiolase-like superfamily. Beta-ketoacyl-ACP synthases family.</text>
</comment>
<evidence type="ECO:0000313" key="4">
    <source>
        <dbReference type="EMBL" id="MDT8997738.1"/>
    </source>
</evidence>
<feature type="domain" description="Ketosynthase family 3 (KS3)" evidence="3">
    <location>
        <begin position="382"/>
        <end position="840"/>
    </location>
</feature>
<dbReference type="SUPFAM" id="SSF53901">
    <property type="entry name" value="Thiolase-like"/>
    <property type="match status" value="2"/>
</dbReference>
<dbReference type="PROSITE" id="PS52004">
    <property type="entry name" value="KS3_2"/>
    <property type="match status" value="1"/>
</dbReference>
<reference evidence="4" key="1">
    <citation type="submission" date="2023-09" db="EMBL/GenBank/DDBJ databases">
        <title>Paucibacter sp. APW11 Genome sequencing and assembly.</title>
        <authorList>
            <person name="Kim I."/>
        </authorList>
    </citation>
    <scope>NUCLEOTIDE SEQUENCE</scope>
    <source>
        <strain evidence="4">APW11</strain>
    </source>
</reference>
<evidence type="ECO:0000256" key="1">
    <source>
        <dbReference type="ARBA" id="ARBA00022679"/>
    </source>
</evidence>